<feature type="transmembrane region" description="Helical" evidence="2">
    <location>
        <begin position="32"/>
        <end position="50"/>
    </location>
</feature>
<dbReference type="EMBL" id="AP023355">
    <property type="protein sequence ID" value="BCJ35950.1"/>
    <property type="molecule type" value="Genomic_DNA"/>
</dbReference>
<feature type="compositionally biased region" description="Basic residues" evidence="1">
    <location>
        <begin position="310"/>
        <end position="322"/>
    </location>
</feature>
<reference evidence="3 4" key="1">
    <citation type="submission" date="2020-08" db="EMBL/GenBank/DDBJ databases">
        <title>Whole genome shotgun sequence of Actinocatenispora thailandica NBRC 105041.</title>
        <authorList>
            <person name="Komaki H."/>
            <person name="Tamura T."/>
        </authorList>
    </citation>
    <scope>NUCLEOTIDE SEQUENCE [LARGE SCALE GENOMIC DNA]</scope>
    <source>
        <strain evidence="3 4">NBRC 105041</strain>
    </source>
</reference>
<organism evidence="3 4">
    <name type="scientific">Actinocatenispora thailandica</name>
    <dbReference type="NCBI Taxonomy" id="227318"/>
    <lineage>
        <taxon>Bacteria</taxon>
        <taxon>Bacillati</taxon>
        <taxon>Actinomycetota</taxon>
        <taxon>Actinomycetes</taxon>
        <taxon>Micromonosporales</taxon>
        <taxon>Micromonosporaceae</taxon>
        <taxon>Actinocatenispora</taxon>
    </lineage>
</organism>
<dbReference type="AlphaFoldDB" id="A0A7R7DQB8"/>
<sequence length="354" mass="38550">MAPSIALFAGALLASLAGWALAIHLAALPGILVGFVTTLALVTTAGWLLAQPWPARPADGDGHRRRAVAATSVGMLSLFGTTTALAMGHEFWWLYTGYGYGEDLVVAALTFCLPALVLSVVFARLARRAPVLAETRSHGVRAMWWSAAWWLVLPTLTSTIMCMVSQYSSGLYWLRWFGLVVPVALMVVAAALLVRDWRRRCGPPANRVQVGVGVVALVLFGGGPVPRWVTCSPSARSGWSRTTCGSRHCSRWRAGRRASARSRCCIAEWPVAPPGEQPKRLVRNGVRGRGRATPRRRDRNGQPPRAKERTSRRRVGTRRGPGRRTDRGRGCCGSQAGRLATPLGRNRWPVTFSL</sequence>
<feature type="region of interest" description="Disordered" evidence="1">
    <location>
        <begin position="276"/>
        <end position="354"/>
    </location>
</feature>
<feature type="transmembrane region" description="Helical" evidence="2">
    <location>
        <begin position="147"/>
        <end position="167"/>
    </location>
</feature>
<keyword evidence="2" id="KW-0472">Membrane</keyword>
<evidence type="ECO:0000313" key="3">
    <source>
        <dbReference type="EMBL" id="BCJ35950.1"/>
    </source>
</evidence>
<accession>A0A7R7DQB8</accession>
<dbReference type="Proteomes" id="UP000611640">
    <property type="component" value="Chromosome"/>
</dbReference>
<gene>
    <name evidence="3" type="ORF">Athai_34530</name>
</gene>
<evidence type="ECO:0000313" key="4">
    <source>
        <dbReference type="Proteomes" id="UP000611640"/>
    </source>
</evidence>
<keyword evidence="2" id="KW-0812">Transmembrane</keyword>
<keyword evidence="2" id="KW-1133">Transmembrane helix</keyword>
<keyword evidence="4" id="KW-1185">Reference proteome</keyword>
<evidence type="ECO:0000256" key="2">
    <source>
        <dbReference type="SAM" id="Phobius"/>
    </source>
</evidence>
<feature type="transmembrane region" description="Helical" evidence="2">
    <location>
        <begin position="104"/>
        <end position="126"/>
    </location>
</feature>
<feature type="transmembrane region" description="Helical" evidence="2">
    <location>
        <begin position="70"/>
        <end position="92"/>
    </location>
</feature>
<dbReference type="KEGG" id="atl:Athai_34530"/>
<name>A0A7R7DQB8_9ACTN</name>
<evidence type="ECO:0000256" key="1">
    <source>
        <dbReference type="SAM" id="MobiDB-lite"/>
    </source>
</evidence>
<feature type="transmembrane region" description="Helical" evidence="2">
    <location>
        <begin position="173"/>
        <end position="194"/>
    </location>
</feature>
<feature type="compositionally biased region" description="Basic residues" evidence="1">
    <location>
        <begin position="280"/>
        <end position="298"/>
    </location>
</feature>
<proteinExistence type="predicted"/>
<protein>
    <submittedName>
        <fullName evidence="3">Uncharacterized protein</fullName>
    </submittedName>
</protein>